<dbReference type="Proteomes" id="UP001157910">
    <property type="component" value="Unassembled WGS sequence"/>
</dbReference>
<evidence type="ECO:0000313" key="1">
    <source>
        <dbReference type="EMBL" id="SMP80492.1"/>
    </source>
</evidence>
<organism evidence="1 2">
    <name type="scientific">Novosphingobium panipatense</name>
    <dbReference type="NCBI Taxonomy" id="428991"/>
    <lineage>
        <taxon>Bacteria</taxon>
        <taxon>Pseudomonadati</taxon>
        <taxon>Pseudomonadota</taxon>
        <taxon>Alphaproteobacteria</taxon>
        <taxon>Sphingomonadales</taxon>
        <taxon>Sphingomonadaceae</taxon>
        <taxon>Novosphingobium</taxon>
    </lineage>
</organism>
<proteinExistence type="predicted"/>
<sequence length="79" mass="8355">MPDTMPSIVPPLPDEAELPPELAASVKRHHQHLAALVTSLRAAGVDEDVVTASVTQLVESYGRELTAAMQAVVRGTPDV</sequence>
<comment type="caution">
    <text evidence="1">The sequence shown here is derived from an EMBL/GenBank/DDBJ whole genome shotgun (WGS) entry which is preliminary data.</text>
</comment>
<dbReference type="RefSeq" id="WP_103728655.1">
    <property type="nucleotide sequence ID" value="NZ_FXUI01000014.1"/>
</dbReference>
<dbReference type="EMBL" id="FXUI01000014">
    <property type="protein sequence ID" value="SMP80492.1"/>
    <property type="molecule type" value="Genomic_DNA"/>
</dbReference>
<name>A0ABY1QTI5_9SPHN</name>
<evidence type="ECO:0000313" key="2">
    <source>
        <dbReference type="Proteomes" id="UP001157910"/>
    </source>
</evidence>
<accession>A0ABY1QTI5</accession>
<reference evidence="1 2" key="1">
    <citation type="submission" date="2017-05" db="EMBL/GenBank/DDBJ databases">
        <authorList>
            <person name="Varghese N."/>
            <person name="Submissions S."/>
        </authorList>
    </citation>
    <scope>NUCLEOTIDE SEQUENCE [LARGE SCALE GENOMIC DNA]</scope>
    <source>
        <strain evidence="1 2">SM16</strain>
    </source>
</reference>
<protein>
    <submittedName>
        <fullName evidence="1">Uncharacterized protein</fullName>
    </submittedName>
</protein>
<gene>
    <name evidence="1" type="ORF">SAMN06296065_11448</name>
</gene>
<keyword evidence="2" id="KW-1185">Reference proteome</keyword>